<dbReference type="Pfam" id="PF13578">
    <property type="entry name" value="Methyltransf_24"/>
    <property type="match status" value="1"/>
</dbReference>
<keyword evidence="1" id="KW-0489">Methyltransferase</keyword>
<dbReference type="InterPro" id="IPR002935">
    <property type="entry name" value="SAM_O-MeTrfase"/>
</dbReference>
<keyword evidence="3" id="KW-0949">S-adenosyl-L-methionine</keyword>
<dbReference type="EMBL" id="JAPQKI010000009">
    <property type="protein sequence ID" value="KAJ5089704.1"/>
    <property type="molecule type" value="Genomic_DNA"/>
</dbReference>
<dbReference type="InterPro" id="IPR029063">
    <property type="entry name" value="SAM-dependent_MTases_sf"/>
</dbReference>
<dbReference type="OrthoDB" id="4863010at2759"/>
<keyword evidence="6" id="KW-1185">Reference proteome</keyword>
<dbReference type="Proteomes" id="UP001149074">
    <property type="component" value="Unassembled WGS sequence"/>
</dbReference>
<evidence type="ECO:0000256" key="1">
    <source>
        <dbReference type="ARBA" id="ARBA00022603"/>
    </source>
</evidence>
<proteinExistence type="inferred from homology"/>
<evidence type="ECO:0008006" key="7">
    <source>
        <dbReference type="Google" id="ProtNLM"/>
    </source>
</evidence>
<dbReference type="GeneID" id="81359859"/>
<evidence type="ECO:0000313" key="5">
    <source>
        <dbReference type="EMBL" id="KAJ5089704.1"/>
    </source>
</evidence>
<reference evidence="5" key="2">
    <citation type="journal article" date="2023" name="IMA Fungus">
        <title>Comparative genomic study of the Penicillium genus elucidates a diverse pangenome and 15 lateral gene transfer events.</title>
        <authorList>
            <person name="Petersen C."/>
            <person name="Sorensen T."/>
            <person name="Nielsen M.R."/>
            <person name="Sondergaard T.E."/>
            <person name="Sorensen J.L."/>
            <person name="Fitzpatrick D.A."/>
            <person name="Frisvad J.C."/>
            <person name="Nielsen K.L."/>
        </authorList>
    </citation>
    <scope>NUCLEOTIDE SEQUENCE</scope>
    <source>
        <strain evidence="5">IBT 30761</strain>
    </source>
</reference>
<dbReference type="SUPFAM" id="SSF53335">
    <property type="entry name" value="S-adenosyl-L-methionine-dependent methyltransferases"/>
    <property type="match status" value="1"/>
</dbReference>
<gene>
    <name evidence="5" type="ORF">N7532_008388</name>
</gene>
<dbReference type="PANTHER" id="PTHR43167:SF1">
    <property type="entry name" value="PUTATIVE (AFU_ORTHOLOGUE AFUA_6G01830)-RELATED"/>
    <property type="match status" value="1"/>
</dbReference>
<dbReference type="Gene3D" id="3.40.50.150">
    <property type="entry name" value="Vaccinia Virus protein VP39"/>
    <property type="match status" value="1"/>
</dbReference>
<organism evidence="5 6">
    <name type="scientific">Penicillium argentinense</name>
    <dbReference type="NCBI Taxonomy" id="1131581"/>
    <lineage>
        <taxon>Eukaryota</taxon>
        <taxon>Fungi</taxon>
        <taxon>Dikarya</taxon>
        <taxon>Ascomycota</taxon>
        <taxon>Pezizomycotina</taxon>
        <taxon>Eurotiomycetes</taxon>
        <taxon>Eurotiomycetidae</taxon>
        <taxon>Eurotiales</taxon>
        <taxon>Aspergillaceae</taxon>
        <taxon>Penicillium</taxon>
    </lineage>
</organism>
<dbReference type="GO" id="GO:0008171">
    <property type="term" value="F:O-methyltransferase activity"/>
    <property type="evidence" value="ECO:0007669"/>
    <property type="project" value="InterPro"/>
</dbReference>
<sequence length="223" mass="24522">MPPSPLIASSDLHTLLQNLHSQSLAQESKVDWNTLPKQCTDEFDDIMRDKFIALDQDKCELIYHVLRSINAKTVVEAGTSFGVSTIYLALAVAQNAARDSTKGRVIATEKEPSKACVAQENWEKAGKEIAGVIDLRIGDLKETLTKDLGTIDFLLLDIWTPLALPVVELIQPYLKHGAVIMADNTLKAGAGYENLFAYVDTPNSGFRRVTLPYAGGLDMIVYQ</sequence>
<evidence type="ECO:0000256" key="2">
    <source>
        <dbReference type="ARBA" id="ARBA00022679"/>
    </source>
</evidence>
<dbReference type="RefSeq" id="XP_056471686.1">
    <property type="nucleotide sequence ID" value="XM_056620880.1"/>
</dbReference>
<evidence type="ECO:0000256" key="4">
    <source>
        <dbReference type="ARBA" id="ARBA00023453"/>
    </source>
</evidence>
<accession>A0A9W9EXB8</accession>
<name>A0A9W9EXB8_9EURO</name>
<reference evidence="5" key="1">
    <citation type="submission" date="2022-11" db="EMBL/GenBank/DDBJ databases">
        <authorList>
            <person name="Petersen C."/>
        </authorList>
    </citation>
    <scope>NUCLEOTIDE SEQUENCE</scope>
    <source>
        <strain evidence="5">IBT 30761</strain>
    </source>
</reference>
<dbReference type="PANTHER" id="PTHR43167">
    <property type="entry name" value="PUTATIVE (AFU_ORTHOLOGUE AFUA_6G01830)-RELATED"/>
    <property type="match status" value="1"/>
</dbReference>
<comment type="similarity">
    <text evidence="4">Belongs to the class I-like SAM-binding methyltransferase superfamily. Cation-dependent O-methyltransferase family.</text>
</comment>
<keyword evidence="2" id="KW-0808">Transferase</keyword>
<evidence type="ECO:0000256" key="3">
    <source>
        <dbReference type="ARBA" id="ARBA00022691"/>
    </source>
</evidence>
<protein>
    <recommendedName>
        <fullName evidence="7">O-methyltransferase</fullName>
    </recommendedName>
</protein>
<dbReference type="AlphaFoldDB" id="A0A9W9EXB8"/>
<comment type="caution">
    <text evidence="5">The sequence shown here is derived from an EMBL/GenBank/DDBJ whole genome shotgun (WGS) entry which is preliminary data.</text>
</comment>
<dbReference type="GO" id="GO:0032259">
    <property type="term" value="P:methylation"/>
    <property type="evidence" value="ECO:0007669"/>
    <property type="project" value="UniProtKB-KW"/>
</dbReference>
<evidence type="ECO:0000313" key="6">
    <source>
        <dbReference type="Proteomes" id="UP001149074"/>
    </source>
</evidence>
<dbReference type="PROSITE" id="PS51682">
    <property type="entry name" value="SAM_OMT_I"/>
    <property type="match status" value="1"/>
</dbReference>